<gene>
    <name evidence="1" type="ORF">ANSO36C_53990</name>
</gene>
<dbReference type="Proteomes" id="UP001055453">
    <property type="component" value="Chromosome"/>
</dbReference>
<protein>
    <recommendedName>
        <fullName evidence="3">DUF2188 domain-containing protein</fullName>
    </recommendedName>
</protein>
<organism evidence="1 2">
    <name type="scientific">Nostoc cf. commune SO-36</name>
    <dbReference type="NCBI Taxonomy" id="449208"/>
    <lineage>
        <taxon>Bacteria</taxon>
        <taxon>Bacillati</taxon>
        <taxon>Cyanobacteriota</taxon>
        <taxon>Cyanophyceae</taxon>
        <taxon>Nostocales</taxon>
        <taxon>Nostocaceae</taxon>
        <taxon>Nostoc</taxon>
    </lineage>
</organism>
<dbReference type="EMBL" id="AP025732">
    <property type="protein sequence ID" value="BDI19597.1"/>
    <property type="molecule type" value="Genomic_DNA"/>
</dbReference>
<accession>A0ABM7Z8Q8</accession>
<evidence type="ECO:0000313" key="2">
    <source>
        <dbReference type="Proteomes" id="UP001055453"/>
    </source>
</evidence>
<keyword evidence="2" id="KW-1185">Reference proteome</keyword>
<proteinExistence type="predicted"/>
<dbReference type="RefSeq" id="WP_251957140.1">
    <property type="nucleotide sequence ID" value="NZ_AP025732.1"/>
</dbReference>
<sequence length="69" mass="7710">MSDNVWKEQETTIAIANDETGEWFFLTFPSWEEARQAVNAARSEGKAAVFYDGATLPEPPELPMPPEPP</sequence>
<name>A0ABM7Z8Q8_NOSCO</name>
<evidence type="ECO:0008006" key="3">
    <source>
        <dbReference type="Google" id="ProtNLM"/>
    </source>
</evidence>
<evidence type="ECO:0000313" key="1">
    <source>
        <dbReference type="EMBL" id="BDI19597.1"/>
    </source>
</evidence>
<reference evidence="1" key="1">
    <citation type="submission" date="2022-04" db="EMBL/GenBank/DDBJ databases">
        <title>Complete genome sequence of a cyanobacterium, Nostoc sp. SO-36, isolated in Antarctica.</title>
        <authorList>
            <person name="Kanesaki Y."/>
            <person name="Effendi D."/>
            <person name="Sakamoto T."/>
            <person name="Ohtani S."/>
            <person name="Awai K."/>
        </authorList>
    </citation>
    <scope>NUCLEOTIDE SEQUENCE</scope>
    <source>
        <strain evidence="1">SO-36</strain>
    </source>
</reference>